<name>A0A822Z9L0_NELNU</name>
<sequence>MRLRMHAFCKHGFSDFQSIKYTGQGIDCVDWEEMISLLLCLSGSSSEIL</sequence>
<protein>
    <submittedName>
        <fullName evidence="1">Uncharacterized protein</fullName>
    </submittedName>
</protein>
<evidence type="ECO:0000313" key="1">
    <source>
        <dbReference type="EMBL" id="DAD42984.1"/>
    </source>
</evidence>
<dbReference type="EMBL" id="DUZY01000006">
    <property type="protein sequence ID" value="DAD42984.1"/>
    <property type="molecule type" value="Genomic_DNA"/>
</dbReference>
<organism evidence="1 2">
    <name type="scientific">Nelumbo nucifera</name>
    <name type="common">Sacred lotus</name>
    <dbReference type="NCBI Taxonomy" id="4432"/>
    <lineage>
        <taxon>Eukaryota</taxon>
        <taxon>Viridiplantae</taxon>
        <taxon>Streptophyta</taxon>
        <taxon>Embryophyta</taxon>
        <taxon>Tracheophyta</taxon>
        <taxon>Spermatophyta</taxon>
        <taxon>Magnoliopsida</taxon>
        <taxon>Proteales</taxon>
        <taxon>Nelumbonaceae</taxon>
        <taxon>Nelumbo</taxon>
    </lineage>
</organism>
<evidence type="ECO:0000313" key="2">
    <source>
        <dbReference type="Proteomes" id="UP000607653"/>
    </source>
</evidence>
<dbReference type="AlphaFoldDB" id="A0A822Z9L0"/>
<keyword evidence="2" id="KW-1185">Reference proteome</keyword>
<accession>A0A822Z9L0</accession>
<comment type="caution">
    <text evidence="1">The sequence shown here is derived from an EMBL/GenBank/DDBJ whole genome shotgun (WGS) entry which is preliminary data.</text>
</comment>
<dbReference type="Proteomes" id="UP000607653">
    <property type="component" value="Unassembled WGS sequence"/>
</dbReference>
<reference evidence="1 2" key="1">
    <citation type="journal article" date="2020" name="Mol. Biol. Evol.">
        <title>Distinct Expression and Methylation Patterns for Genes with Different Fates following a Single Whole-Genome Duplication in Flowering Plants.</title>
        <authorList>
            <person name="Shi T."/>
            <person name="Rahmani R.S."/>
            <person name="Gugger P.F."/>
            <person name="Wang M."/>
            <person name="Li H."/>
            <person name="Zhang Y."/>
            <person name="Li Z."/>
            <person name="Wang Q."/>
            <person name="Van de Peer Y."/>
            <person name="Marchal K."/>
            <person name="Chen J."/>
        </authorList>
    </citation>
    <scope>NUCLEOTIDE SEQUENCE [LARGE SCALE GENOMIC DNA]</scope>
    <source>
        <tissue evidence="1">Leaf</tissue>
    </source>
</reference>
<gene>
    <name evidence="1" type="ORF">HUJ06_001214</name>
</gene>
<proteinExistence type="predicted"/>